<evidence type="ECO:0000313" key="3">
    <source>
        <dbReference type="Proteomes" id="UP001524642"/>
    </source>
</evidence>
<dbReference type="Gene3D" id="3.40.190.150">
    <property type="entry name" value="Bordetella uptake gene, domain 1"/>
    <property type="match status" value="1"/>
</dbReference>
<dbReference type="SUPFAM" id="SSF53850">
    <property type="entry name" value="Periplasmic binding protein-like II"/>
    <property type="match status" value="1"/>
</dbReference>
<dbReference type="RefSeq" id="WP_257719245.1">
    <property type="nucleotide sequence ID" value="NZ_JANJOU010000037.1"/>
</dbReference>
<dbReference type="Pfam" id="PF03401">
    <property type="entry name" value="TctC"/>
    <property type="match status" value="1"/>
</dbReference>
<reference evidence="2 3" key="1">
    <citation type="submission" date="2022-06" db="EMBL/GenBank/DDBJ databases">
        <title>Roseomonas CN29.</title>
        <authorList>
            <person name="Cheng Y."/>
            <person name="He X."/>
        </authorList>
    </citation>
    <scope>NUCLEOTIDE SEQUENCE [LARGE SCALE GENOMIC DNA]</scope>
    <source>
        <strain evidence="2 3">CN29</strain>
    </source>
</reference>
<dbReference type="PIRSF" id="PIRSF017082">
    <property type="entry name" value="YflP"/>
    <property type="match status" value="1"/>
</dbReference>
<dbReference type="Gene3D" id="3.40.190.10">
    <property type="entry name" value="Periplasmic binding protein-like II"/>
    <property type="match status" value="1"/>
</dbReference>
<dbReference type="PANTHER" id="PTHR42928">
    <property type="entry name" value="TRICARBOXYLATE-BINDING PROTEIN"/>
    <property type="match status" value="1"/>
</dbReference>
<comment type="similarity">
    <text evidence="1">Belongs to the UPF0065 (bug) family.</text>
</comment>
<protein>
    <submittedName>
        <fullName evidence="2">Tripartite tricarboxylate transporter substrate-binding protein</fullName>
    </submittedName>
</protein>
<dbReference type="PANTHER" id="PTHR42928:SF5">
    <property type="entry name" value="BLR1237 PROTEIN"/>
    <property type="match status" value="1"/>
</dbReference>
<accession>A0ABT1XBU7</accession>
<organism evidence="2 3">
    <name type="scientific">Roseomonas populi</name>
    <dbReference type="NCBI Taxonomy" id="3121582"/>
    <lineage>
        <taxon>Bacteria</taxon>
        <taxon>Pseudomonadati</taxon>
        <taxon>Pseudomonadota</taxon>
        <taxon>Alphaproteobacteria</taxon>
        <taxon>Acetobacterales</taxon>
        <taxon>Roseomonadaceae</taxon>
        <taxon>Roseomonas</taxon>
    </lineage>
</organism>
<evidence type="ECO:0000256" key="1">
    <source>
        <dbReference type="ARBA" id="ARBA00006987"/>
    </source>
</evidence>
<proteinExistence type="inferred from homology"/>
<dbReference type="Proteomes" id="UP001524642">
    <property type="component" value="Unassembled WGS sequence"/>
</dbReference>
<evidence type="ECO:0000313" key="2">
    <source>
        <dbReference type="EMBL" id="MCR0985598.1"/>
    </source>
</evidence>
<gene>
    <name evidence="2" type="ORF">NRP21_26450</name>
</gene>
<name>A0ABT1XBU7_9PROT</name>
<dbReference type="EMBL" id="JANJOU010000037">
    <property type="protein sequence ID" value="MCR0985598.1"/>
    <property type="molecule type" value="Genomic_DNA"/>
</dbReference>
<keyword evidence="3" id="KW-1185">Reference proteome</keyword>
<dbReference type="InterPro" id="IPR042100">
    <property type="entry name" value="Bug_dom1"/>
</dbReference>
<comment type="caution">
    <text evidence="2">The sequence shown here is derived from an EMBL/GenBank/DDBJ whole genome shotgun (WGS) entry which is preliminary data.</text>
</comment>
<sequence length="324" mass="33555">MIDRRGWLAGLATAAASVPAAGQAQGDYPARPVTVIVPFGAGGSTDAFARLVLQRLGTELGRPFAVDNRFGASGTIGAAAVARARPDGYTLLLTTISAFAMAPNLLPVPYDNERAFAAVGLIGSMPMFLLVSRDHPARTLAEYVDLARRAPGRENFANAGTGSSAHLAAELFFQEAGIRANDVGYRGAAPAVQAVMSGEASMTVLPSSAVMGFIASGEVRALAVASLRRVALAPEVASFAEAGLPGVQVSEDLALLAPAGTPDAVLDRLRAGMAAAMAAPEVRERLVALGVEPNIRPGGEWPDYLRGEVSRWGQLIRARGISVQ</sequence>
<dbReference type="InterPro" id="IPR005064">
    <property type="entry name" value="BUG"/>
</dbReference>